<evidence type="ECO:0008006" key="4">
    <source>
        <dbReference type="Google" id="ProtNLM"/>
    </source>
</evidence>
<dbReference type="NCBIfam" id="NF033545">
    <property type="entry name" value="transpos_IS630"/>
    <property type="match status" value="1"/>
</dbReference>
<dbReference type="EMBL" id="CADCTC010000030">
    <property type="protein sequence ID" value="CAA9220432.1"/>
    <property type="molecule type" value="Genomic_DNA"/>
</dbReference>
<sequence length="289" mass="32038">MQAPPRAVGIEAGDWNWKVVRAFCWQRFGVALGRSSCLKYLHRLGFVVRRPKKRLLKADEAKREVFVREYAALRVVAQLTGAKLFFVDEAHFYADADLRGKWVLKGAPALVESTSPRWGEKASDYSAVCLETGEVEYLPLKGNSCADTSVAFLAHLRARHPQPLIVIWDNAPAHAGAPLREYLATPDLRLRLVRLPAYSPDFNADEHIWGWIRAEVTANTCFGTATHVRAHVDPFLAGLATRAEEVTRRCHTVLQTKADALDAVDEATTILTSARSRAHADGDSTVALV</sequence>
<dbReference type="InterPro" id="IPR025959">
    <property type="entry name" value="Winged_HTH_dom"/>
</dbReference>
<proteinExistence type="predicted"/>
<dbReference type="Gene3D" id="3.30.420.10">
    <property type="entry name" value="Ribonuclease H-like superfamily/Ribonuclease H"/>
    <property type="match status" value="1"/>
</dbReference>
<feature type="domain" description="Tc1-like transposase DDE" evidence="1">
    <location>
        <begin position="84"/>
        <end position="224"/>
    </location>
</feature>
<dbReference type="SUPFAM" id="SSF53098">
    <property type="entry name" value="Ribonuclease H-like"/>
    <property type="match status" value="1"/>
</dbReference>
<gene>
    <name evidence="3" type="ORF">AVDCRST_MAG77-414</name>
</gene>
<accession>A0A6J4HDR4</accession>
<dbReference type="GO" id="GO:0003676">
    <property type="term" value="F:nucleic acid binding"/>
    <property type="evidence" value="ECO:0007669"/>
    <property type="project" value="InterPro"/>
</dbReference>
<dbReference type="InterPro" id="IPR047655">
    <property type="entry name" value="Transpos_IS630-like"/>
</dbReference>
<dbReference type="InterPro" id="IPR036397">
    <property type="entry name" value="RNaseH_sf"/>
</dbReference>
<organism evidence="3">
    <name type="scientific">uncultured Chloroflexota bacterium</name>
    <dbReference type="NCBI Taxonomy" id="166587"/>
    <lineage>
        <taxon>Bacteria</taxon>
        <taxon>Bacillati</taxon>
        <taxon>Chloroflexota</taxon>
        <taxon>environmental samples</taxon>
    </lineage>
</organism>
<dbReference type="AlphaFoldDB" id="A0A6J4HDR4"/>
<dbReference type="Pfam" id="PF13358">
    <property type="entry name" value="DDE_3"/>
    <property type="match status" value="1"/>
</dbReference>
<dbReference type="Pfam" id="PF13592">
    <property type="entry name" value="HTH_33"/>
    <property type="match status" value="1"/>
</dbReference>
<evidence type="ECO:0000313" key="3">
    <source>
        <dbReference type="EMBL" id="CAA9220432.1"/>
    </source>
</evidence>
<evidence type="ECO:0000259" key="2">
    <source>
        <dbReference type="Pfam" id="PF13592"/>
    </source>
</evidence>
<protein>
    <recommendedName>
        <fullName evidence="4">Tc1-like transposase DDE domain-containing protein</fullName>
    </recommendedName>
</protein>
<reference evidence="3" key="1">
    <citation type="submission" date="2020-02" db="EMBL/GenBank/DDBJ databases">
        <authorList>
            <person name="Meier V. D."/>
        </authorList>
    </citation>
    <scope>NUCLEOTIDE SEQUENCE</scope>
    <source>
        <strain evidence="3">AVDCRST_MAG77</strain>
    </source>
</reference>
<dbReference type="InterPro" id="IPR012337">
    <property type="entry name" value="RNaseH-like_sf"/>
</dbReference>
<evidence type="ECO:0000259" key="1">
    <source>
        <dbReference type="Pfam" id="PF13358"/>
    </source>
</evidence>
<feature type="domain" description="Winged helix-turn helix" evidence="2">
    <location>
        <begin position="15"/>
        <end position="70"/>
    </location>
</feature>
<dbReference type="InterPro" id="IPR038717">
    <property type="entry name" value="Tc1-like_DDE_dom"/>
</dbReference>
<name>A0A6J4HDR4_9CHLR</name>